<dbReference type="EMBL" id="FQZT01000022">
    <property type="protein sequence ID" value="SHJ88461.1"/>
    <property type="molecule type" value="Genomic_DNA"/>
</dbReference>
<dbReference type="STRING" id="1122189.SAMN02745165_03446"/>
<sequence>MTNLRGPKERQTLAKMLMRLFDLWELTLDEQSQILGHAANISEIDRYRDGEPLDDNEELLIRAGILLGIHKSLRMLYPRNDEIAYRWISYRNKAFGNRRPLDVIIEEGVAGLRSVDNYLLRLCNH</sequence>
<accession>A0A1M6MY76</accession>
<dbReference type="InterPro" id="IPR024467">
    <property type="entry name" value="Xre/MbcA/ParS-like_toxin-bd"/>
</dbReference>
<feature type="domain" description="Antitoxin Xre/MbcA/ParS-like toxin-binding" evidence="1">
    <location>
        <begin position="73"/>
        <end position="122"/>
    </location>
</feature>
<protein>
    <recommendedName>
        <fullName evidence="1">Antitoxin Xre/MbcA/ParS-like toxin-binding domain-containing protein</fullName>
    </recommendedName>
</protein>
<dbReference type="AlphaFoldDB" id="A0A1M6MY76"/>
<evidence type="ECO:0000313" key="3">
    <source>
        <dbReference type="Proteomes" id="UP000184171"/>
    </source>
</evidence>
<name>A0A1M6MY76_MALRU</name>
<evidence type="ECO:0000313" key="2">
    <source>
        <dbReference type="EMBL" id="SHJ88461.1"/>
    </source>
</evidence>
<reference evidence="2 3" key="1">
    <citation type="submission" date="2016-11" db="EMBL/GenBank/DDBJ databases">
        <authorList>
            <person name="Jaros S."/>
            <person name="Januszkiewicz K."/>
            <person name="Wedrychowicz H."/>
        </authorList>
    </citation>
    <scope>NUCLEOTIDE SEQUENCE [LARGE SCALE GENOMIC DNA]</scope>
    <source>
        <strain evidence="2 3">DSM 5091</strain>
    </source>
</reference>
<evidence type="ECO:0000259" key="1">
    <source>
        <dbReference type="Pfam" id="PF09722"/>
    </source>
</evidence>
<gene>
    <name evidence="2" type="ORF">SAMN02745165_03446</name>
</gene>
<dbReference type="Pfam" id="PF09722">
    <property type="entry name" value="Xre_MbcA_ParS_C"/>
    <property type="match status" value="1"/>
</dbReference>
<organism evidence="2 3">
    <name type="scientific">Malonomonas rubra DSM 5091</name>
    <dbReference type="NCBI Taxonomy" id="1122189"/>
    <lineage>
        <taxon>Bacteria</taxon>
        <taxon>Pseudomonadati</taxon>
        <taxon>Thermodesulfobacteriota</taxon>
        <taxon>Desulfuromonadia</taxon>
        <taxon>Desulfuromonadales</taxon>
        <taxon>Geopsychrobacteraceae</taxon>
        <taxon>Malonomonas</taxon>
    </lineage>
</organism>
<dbReference type="Proteomes" id="UP000184171">
    <property type="component" value="Unassembled WGS sequence"/>
</dbReference>
<proteinExistence type="predicted"/>
<keyword evidence="3" id="KW-1185">Reference proteome</keyword>
<dbReference type="RefSeq" id="WP_244151906.1">
    <property type="nucleotide sequence ID" value="NZ_FQZT01000022.1"/>
</dbReference>